<dbReference type="Pfam" id="PF14078">
    <property type="entry name" value="DUF4259"/>
    <property type="match status" value="1"/>
</dbReference>
<reference evidence="1 2" key="1">
    <citation type="submission" date="2019-11" db="EMBL/GenBank/DDBJ databases">
        <title>Novel species isolated from a subtropical stream in China.</title>
        <authorList>
            <person name="Lu H."/>
        </authorList>
    </citation>
    <scope>NUCLEOTIDE SEQUENCE [LARGE SCALE GENOMIC DNA]</scope>
    <source>
        <strain evidence="1 2">FT92W</strain>
    </source>
</reference>
<dbReference type="RefSeq" id="WP_154372275.1">
    <property type="nucleotide sequence ID" value="NZ_WKJJ01000004.1"/>
</dbReference>
<dbReference type="EMBL" id="WKJJ01000004">
    <property type="protein sequence ID" value="MRV71602.1"/>
    <property type="molecule type" value="Genomic_DNA"/>
</dbReference>
<evidence type="ECO:0000313" key="2">
    <source>
        <dbReference type="Proteomes" id="UP000446768"/>
    </source>
</evidence>
<protein>
    <submittedName>
        <fullName evidence="1">DUF4259 domain-containing protein</fullName>
    </submittedName>
</protein>
<proteinExistence type="predicted"/>
<keyword evidence="2" id="KW-1185">Reference proteome</keyword>
<organism evidence="1 2">
    <name type="scientific">Pseudoduganella rivuli</name>
    <dbReference type="NCBI Taxonomy" id="2666085"/>
    <lineage>
        <taxon>Bacteria</taxon>
        <taxon>Pseudomonadati</taxon>
        <taxon>Pseudomonadota</taxon>
        <taxon>Betaproteobacteria</taxon>
        <taxon>Burkholderiales</taxon>
        <taxon>Oxalobacteraceae</taxon>
        <taxon>Telluria group</taxon>
        <taxon>Pseudoduganella</taxon>
    </lineage>
</organism>
<name>A0A7X2IL91_9BURK</name>
<accession>A0A7X2IL91</accession>
<dbReference type="Proteomes" id="UP000446768">
    <property type="component" value="Unassembled WGS sequence"/>
</dbReference>
<dbReference type="AlphaFoldDB" id="A0A7X2IL91"/>
<sequence>MSVWDIGPFDNDLALDWVQDLQESNDLYYIEDTLNNVLEEGDTFIPMPFACEALAAIDVLARLQGQPGAEAVEDVDAWVEASRKKFKRRADLVEKSLKALELIVSDKSELANEWAQTDEHVAWRGMVEQLRARVAA</sequence>
<evidence type="ECO:0000313" key="1">
    <source>
        <dbReference type="EMBL" id="MRV71602.1"/>
    </source>
</evidence>
<comment type="caution">
    <text evidence="1">The sequence shown here is derived from an EMBL/GenBank/DDBJ whole genome shotgun (WGS) entry which is preliminary data.</text>
</comment>
<dbReference type="InterPro" id="IPR025355">
    <property type="entry name" value="DUF4259"/>
</dbReference>
<gene>
    <name evidence="1" type="ORF">GJ700_07670</name>
</gene>